<sequence>MLLIRYQRQRQEAEDGGGHRENSDHEMRRKINDRDLKGESHRAATRGTLICIFVCGTILLSVGISVLFVGLLVPDFKKDPTPWLVIGPTCIVLGILVLLLSVEIILKLRKISSSTRSSAERESTPKKGKETQKNSWGNDNNDGETATKDSMPKAIPVVVHPATPLQQLDATSLPVDVVQHR</sequence>
<evidence type="ECO:0000313" key="3">
    <source>
        <dbReference type="EMBL" id="KFM65877.1"/>
    </source>
</evidence>
<evidence type="ECO:0000313" key="4">
    <source>
        <dbReference type="Proteomes" id="UP000054359"/>
    </source>
</evidence>
<dbReference type="EMBL" id="KK115738">
    <property type="protein sequence ID" value="KFM65877.1"/>
    <property type="molecule type" value="Genomic_DNA"/>
</dbReference>
<proteinExistence type="predicted"/>
<gene>
    <name evidence="3" type="ORF">X975_25383</name>
</gene>
<feature type="non-terminal residue" evidence="3">
    <location>
        <position position="181"/>
    </location>
</feature>
<feature type="transmembrane region" description="Helical" evidence="2">
    <location>
        <begin position="49"/>
        <end position="73"/>
    </location>
</feature>
<protein>
    <submittedName>
        <fullName evidence="3">Uncharacterized protein</fullName>
    </submittedName>
</protein>
<evidence type="ECO:0000256" key="2">
    <source>
        <dbReference type="SAM" id="Phobius"/>
    </source>
</evidence>
<keyword evidence="2" id="KW-0472">Membrane</keyword>
<feature type="compositionally biased region" description="Basic and acidic residues" evidence="1">
    <location>
        <begin position="9"/>
        <end position="35"/>
    </location>
</feature>
<keyword evidence="2" id="KW-1133">Transmembrane helix</keyword>
<reference evidence="3 4" key="1">
    <citation type="submission" date="2013-11" db="EMBL/GenBank/DDBJ databases">
        <title>Genome sequencing of Stegodyphus mimosarum.</title>
        <authorList>
            <person name="Bechsgaard J."/>
        </authorList>
    </citation>
    <scope>NUCLEOTIDE SEQUENCE [LARGE SCALE GENOMIC DNA]</scope>
</reference>
<keyword evidence="2" id="KW-0812">Transmembrane</keyword>
<feature type="transmembrane region" description="Helical" evidence="2">
    <location>
        <begin position="85"/>
        <end position="106"/>
    </location>
</feature>
<feature type="compositionally biased region" description="Polar residues" evidence="1">
    <location>
        <begin position="133"/>
        <end position="144"/>
    </location>
</feature>
<dbReference type="OrthoDB" id="6430914at2759"/>
<dbReference type="OMA" id="RGTLICI"/>
<evidence type="ECO:0000256" key="1">
    <source>
        <dbReference type="SAM" id="MobiDB-lite"/>
    </source>
</evidence>
<keyword evidence="4" id="KW-1185">Reference proteome</keyword>
<feature type="compositionally biased region" description="Basic and acidic residues" evidence="1">
    <location>
        <begin position="118"/>
        <end position="132"/>
    </location>
</feature>
<organism evidence="3 4">
    <name type="scientific">Stegodyphus mimosarum</name>
    <name type="common">African social velvet spider</name>
    <dbReference type="NCBI Taxonomy" id="407821"/>
    <lineage>
        <taxon>Eukaryota</taxon>
        <taxon>Metazoa</taxon>
        <taxon>Ecdysozoa</taxon>
        <taxon>Arthropoda</taxon>
        <taxon>Chelicerata</taxon>
        <taxon>Arachnida</taxon>
        <taxon>Araneae</taxon>
        <taxon>Araneomorphae</taxon>
        <taxon>Entelegynae</taxon>
        <taxon>Eresoidea</taxon>
        <taxon>Eresidae</taxon>
        <taxon>Stegodyphus</taxon>
    </lineage>
</organism>
<accession>A0A087TL88</accession>
<dbReference type="AlphaFoldDB" id="A0A087TL88"/>
<feature type="region of interest" description="Disordered" evidence="1">
    <location>
        <begin position="115"/>
        <end position="153"/>
    </location>
</feature>
<feature type="region of interest" description="Disordered" evidence="1">
    <location>
        <begin position="8"/>
        <end position="35"/>
    </location>
</feature>
<dbReference type="Proteomes" id="UP000054359">
    <property type="component" value="Unassembled WGS sequence"/>
</dbReference>
<name>A0A087TL88_STEMI</name>